<feature type="compositionally biased region" description="Low complexity" evidence="6">
    <location>
        <begin position="63"/>
        <end position="74"/>
    </location>
</feature>
<comment type="subcellular location">
    <subcellularLocation>
        <location evidence="1">Membrane</location>
        <topology evidence="1">Multi-pass membrane protein</topology>
    </subcellularLocation>
</comment>
<comment type="caution">
    <text evidence="8">The sequence shown here is derived from an EMBL/GenBank/DDBJ whole genome shotgun (WGS) entry which is preliminary data.</text>
</comment>
<dbReference type="EMBL" id="JBICBT010001404">
    <property type="protein sequence ID" value="KAL3068843.1"/>
    <property type="molecule type" value="Genomic_DNA"/>
</dbReference>
<dbReference type="InterPro" id="IPR008010">
    <property type="entry name" value="Tatp1"/>
</dbReference>
<evidence type="ECO:0000313" key="8">
    <source>
        <dbReference type="EMBL" id="KAL3068843.1"/>
    </source>
</evidence>
<feature type="transmembrane region" description="Helical" evidence="7">
    <location>
        <begin position="313"/>
        <end position="334"/>
    </location>
</feature>
<feature type="transmembrane region" description="Helical" evidence="7">
    <location>
        <begin position="385"/>
        <end position="404"/>
    </location>
</feature>
<dbReference type="GO" id="GO:0016020">
    <property type="term" value="C:membrane"/>
    <property type="evidence" value="ECO:0007669"/>
    <property type="project" value="UniProtKB-SubCell"/>
</dbReference>
<evidence type="ECO:0000256" key="3">
    <source>
        <dbReference type="ARBA" id="ARBA00022692"/>
    </source>
</evidence>
<organism evidence="8 9">
    <name type="scientific">Heterodera trifolii</name>
    <dbReference type="NCBI Taxonomy" id="157864"/>
    <lineage>
        <taxon>Eukaryota</taxon>
        <taxon>Metazoa</taxon>
        <taxon>Ecdysozoa</taxon>
        <taxon>Nematoda</taxon>
        <taxon>Chromadorea</taxon>
        <taxon>Rhabditida</taxon>
        <taxon>Tylenchina</taxon>
        <taxon>Tylenchomorpha</taxon>
        <taxon>Tylenchoidea</taxon>
        <taxon>Heteroderidae</taxon>
        <taxon>Heteroderinae</taxon>
        <taxon>Heterodera</taxon>
    </lineage>
</organism>
<feature type="region of interest" description="Disordered" evidence="6">
    <location>
        <begin position="24"/>
        <end position="107"/>
    </location>
</feature>
<dbReference type="PANTHER" id="PTHR13317">
    <property type="entry name" value="TRANSMEMBRANE ANTERIOR POSTERIOR TRANSFORMATION PROTEIN 1 HOMOLOG"/>
    <property type="match status" value="1"/>
</dbReference>
<accession>A0ABD2HYB3</accession>
<keyword evidence="9" id="KW-1185">Reference proteome</keyword>
<feature type="compositionally biased region" description="Low complexity" evidence="6">
    <location>
        <begin position="97"/>
        <end position="107"/>
    </location>
</feature>
<feature type="transmembrane region" description="Helical" evidence="7">
    <location>
        <begin position="241"/>
        <end position="263"/>
    </location>
</feature>
<proteinExistence type="inferred from homology"/>
<keyword evidence="5 7" id="KW-0472">Membrane</keyword>
<keyword evidence="3 7" id="KW-0812">Transmembrane</keyword>
<dbReference type="PANTHER" id="PTHR13317:SF4">
    <property type="entry name" value="TRANSMEMBRANE ANTERIOR POSTERIOR TRANSFORMATION PROTEIN 1 HOMOLOG"/>
    <property type="match status" value="1"/>
</dbReference>
<dbReference type="AlphaFoldDB" id="A0ABD2HYB3"/>
<evidence type="ECO:0000256" key="2">
    <source>
        <dbReference type="ARBA" id="ARBA00008803"/>
    </source>
</evidence>
<protein>
    <recommendedName>
        <fullName evidence="10">Protein TAPT1 homolog</fullName>
    </recommendedName>
</protein>
<gene>
    <name evidence="8" type="ORF">niasHT_032968</name>
</gene>
<evidence type="ECO:0000313" key="9">
    <source>
        <dbReference type="Proteomes" id="UP001620626"/>
    </source>
</evidence>
<evidence type="ECO:0008006" key="10">
    <source>
        <dbReference type="Google" id="ProtNLM"/>
    </source>
</evidence>
<reference evidence="8 9" key="1">
    <citation type="submission" date="2024-10" db="EMBL/GenBank/DDBJ databases">
        <authorList>
            <person name="Kim D."/>
        </authorList>
    </citation>
    <scope>NUCLEOTIDE SEQUENCE [LARGE SCALE GENOMIC DNA]</scope>
    <source>
        <strain evidence="8">BH-2024</strain>
    </source>
</reference>
<evidence type="ECO:0000256" key="6">
    <source>
        <dbReference type="SAM" id="MobiDB-lite"/>
    </source>
</evidence>
<evidence type="ECO:0000256" key="4">
    <source>
        <dbReference type="ARBA" id="ARBA00022989"/>
    </source>
</evidence>
<feature type="transmembrane region" description="Helical" evidence="7">
    <location>
        <begin position="472"/>
        <end position="491"/>
    </location>
</feature>
<evidence type="ECO:0000256" key="7">
    <source>
        <dbReference type="SAM" id="Phobius"/>
    </source>
</evidence>
<feature type="transmembrane region" description="Helical" evidence="7">
    <location>
        <begin position="503"/>
        <end position="525"/>
    </location>
</feature>
<comment type="similarity">
    <text evidence="2">Belongs to the TAPT1 family.</text>
</comment>
<dbReference type="Pfam" id="PF05346">
    <property type="entry name" value="DUF747"/>
    <property type="match status" value="1"/>
</dbReference>
<dbReference type="Proteomes" id="UP001620626">
    <property type="component" value="Unassembled WGS sequence"/>
</dbReference>
<keyword evidence="4 7" id="KW-1133">Transmembrane helix</keyword>
<name>A0ABD2HYB3_9BILA</name>
<sequence>MSKISFCSGTICLQYQMINDENANNNNANNNTEQSGENAAASELRRRRNATRSEGSAEEQRETANTARDAAANGARDDHGEVADAEQLSEPEHEEQQQQNDQVQQQQHVHLVDEGQNGTLELDADQFAHSSSTNTDTDSDDIVNVARKKPTVFEYFCMEVSRRYSLQNEKEQYAEKRRKVYAFLRIPVELEKFIYYGFRQCLDAFCHTFTILPIRVLFNLFACSFRLKRWSAADTCDILKLIIIFCASWFMQFVDTSVVYHIVRGQGIIKLYIFYNMLEVADKLFSSFGQDIFDALLWTASERGTNKKFISTVFHLTVAIIYAVCHTLVILLQATTLNVAFNSHNQSLLTIMMSNNFVELKGAVFKKFGKPNLFQMSCSDVRERFLTIILLVVVVLRNMTAVNWKLEHLNDMTPDLMMIIFAEHIVDWLKHAFITKFNEISAFVYREYTITIAYDVLRTHETDSFSDFSDQVSRRMGFVPIPVVILLIRVICQSVDFENPLSVAALVFAWFMLLVTKIFNGASLYSKAFDQVARYRASANVEAQVNLDESTRLFPSMFPL</sequence>
<evidence type="ECO:0000256" key="1">
    <source>
        <dbReference type="ARBA" id="ARBA00004141"/>
    </source>
</evidence>
<evidence type="ECO:0000256" key="5">
    <source>
        <dbReference type="ARBA" id="ARBA00023136"/>
    </source>
</evidence>